<dbReference type="SMART" id="SM00360">
    <property type="entry name" value="RRM"/>
    <property type="match status" value="2"/>
</dbReference>
<dbReference type="RefSeq" id="XP_004361559.1">
    <property type="nucleotide sequence ID" value="XM_004361502.1"/>
</dbReference>
<protein>
    <submittedName>
        <fullName evidence="3">RNA-binding region RNP-1 domain-containing protein</fullName>
    </submittedName>
</protein>
<dbReference type="SUPFAM" id="SSF54928">
    <property type="entry name" value="RNA-binding domain, RBD"/>
    <property type="match status" value="2"/>
</dbReference>
<name>F4PMW4_CACFS</name>
<feature type="domain" description="RRM" evidence="2">
    <location>
        <begin position="49"/>
        <end position="127"/>
    </location>
</feature>
<dbReference type="Gene3D" id="3.30.70.330">
    <property type="match status" value="3"/>
</dbReference>
<dbReference type="Pfam" id="PF13893">
    <property type="entry name" value="RRM_5"/>
    <property type="match status" value="1"/>
</dbReference>
<dbReference type="KEGG" id="dfa:DFA_05842"/>
<dbReference type="STRING" id="1054147.F4PMW4"/>
<dbReference type="CDD" id="cd12424">
    <property type="entry name" value="RRM3_hnRNPL_like"/>
    <property type="match status" value="1"/>
</dbReference>
<gene>
    <name evidence="3" type="ORF">DFA_05842</name>
</gene>
<feature type="domain" description="RRM" evidence="2">
    <location>
        <begin position="215"/>
        <end position="288"/>
    </location>
</feature>
<dbReference type="InterPro" id="IPR055204">
    <property type="entry name" value="HNRNPL_RRM"/>
</dbReference>
<keyword evidence="1" id="KW-0694">RNA-binding</keyword>
<evidence type="ECO:0000313" key="3">
    <source>
        <dbReference type="EMBL" id="EGG23708.1"/>
    </source>
</evidence>
<dbReference type="Pfam" id="PF22976">
    <property type="entry name" value="RRM_10"/>
    <property type="match status" value="1"/>
</dbReference>
<dbReference type="Proteomes" id="UP000007797">
    <property type="component" value="Unassembled WGS sequence"/>
</dbReference>
<proteinExistence type="predicted"/>
<keyword evidence="4" id="KW-1185">Reference proteome</keyword>
<reference evidence="4" key="1">
    <citation type="journal article" date="2011" name="Genome Res.">
        <title>Phylogeny-wide analysis of social amoeba genomes highlights ancient origins for complex intercellular communication.</title>
        <authorList>
            <person name="Heidel A.J."/>
            <person name="Lawal H.M."/>
            <person name="Felder M."/>
            <person name="Schilde C."/>
            <person name="Helps N.R."/>
            <person name="Tunggal B."/>
            <person name="Rivero F."/>
            <person name="John U."/>
            <person name="Schleicher M."/>
            <person name="Eichinger L."/>
            <person name="Platzer M."/>
            <person name="Noegel A.A."/>
            <person name="Schaap P."/>
            <person name="Gloeckner G."/>
        </authorList>
    </citation>
    <scope>NUCLEOTIDE SEQUENCE [LARGE SCALE GENOMIC DNA]</scope>
    <source>
        <strain evidence="4">SH3</strain>
    </source>
</reference>
<dbReference type="InterPro" id="IPR006536">
    <property type="entry name" value="HnRNP-L/PTB"/>
</dbReference>
<dbReference type="GO" id="GO:0006397">
    <property type="term" value="P:mRNA processing"/>
    <property type="evidence" value="ECO:0007669"/>
    <property type="project" value="InterPro"/>
</dbReference>
<evidence type="ECO:0000256" key="1">
    <source>
        <dbReference type="PROSITE-ProRule" id="PRU00176"/>
    </source>
</evidence>
<dbReference type="OMA" id="VYNAQYP"/>
<dbReference type="EMBL" id="GL883008">
    <property type="protein sequence ID" value="EGG23708.1"/>
    <property type="molecule type" value="Genomic_DNA"/>
</dbReference>
<dbReference type="GeneID" id="14874887"/>
<dbReference type="AlphaFoldDB" id="F4PMW4"/>
<dbReference type="GO" id="GO:0003723">
    <property type="term" value="F:RNA binding"/>
    <property type="evidence" value="ECO:0007669"/>
    <property type="project" value="UniProtKB-UniRule"/>
</dbReference>
<dbReference type="PROSITE" id="PS50102">
    <property type="entry name" value="RRM"/>
    <property type="match status" value="2"/>
</dbReference>
<dbReference type="OrthoDB" id="302770at2759"/>
<dbReference type="GO" id="GO:0005634">
    <property type="term" value="C:nucleus"/>
    <property type="evidence" value="ECO:0007669"/>
    <property type="project" value="InterPro"/>
</dbReference>
<evidence type="ECO:0000259" key="2">
    <source>
        <dbReference type="PROSITE" id="PS50102"/>
    </source>
</evidence>
<evidence type="ECO:0000313" key="4">
    <source>
        <dbReference type="Proteomes" id="UP000007797"/>
    </source>
</evidence>
<dbReference type="InterPro" id="IPR000504">
    <property type="entry name" value="RRM_dom"/>
</dbReference>
<dbReference type="PANTHER" id="PTHR15592">
    <property type="entry name" value="MATRIN 3/NUCLEAR PROTEIN 220-RELATED"/>
    <property type="match status" value="1"/>
</dbReference>
<accession>F4PMW4</accession>
<dbReference type="Pfam" id="PF00076">
    <property type="entry name" value="RRM_1"/>
    <property type="match status" value="1"/>
</dbReference>
<dbReference type="NCBIfam" id="TIGR01649">
    <property type="entry name" value="hnRNP-L_PTB"/>
    <property type="match status" value="1"/>
</dbReference>
<dbReference type="InterPro" id="IPR012677">
    <property type="entry name" value="Nucleotide-bd_a/b_plait_sf"/>
</dbReference>
<sequence length="404" mass="44315">MDSLQSSSNIIATNPITFQNQKIYFSYSKSQHLHSSKKGSGAQTPTSPSNILLCSILTPIFPISTSTLYTIMSPYGRVLRIVIFQKKGLQAFVEFESPYSAWVAKEALNGQDIYTGSCTLQIDYARVATLNVKQNDDKTYDYTSEHPGFSLPSYSPFPQPGAPGVHPAQLDPTYAKPAGPYMMMGQQAATTMGIPPYGMYSAAPGAMGIEPPSQTVIMVHRLADSVTSDQLFNLFCLYGNVIKIKMLQGAKSGAMVQMGDGIQADTAIHCLNGASIFGQRLSVFHSKHPAISESDKTKDFTDSPLNRFTKGGLGSYKNIYKPSATLYFINVPTSFTEKDLTHLFINTGTHAPNTIKFFPPSGPKLMGLIEFSDVKWATEALMILYHITKQQQQQQQQQQQSPGV</sequence>
<dbReference type="InterPro" id="IPR035979">
    <property type="entry name" value="RBD_domain_sf"/>
</dbReference>
<organism evidence="3 4">
    <name type="scientific">Cavenderia fasciculata</name>
    <name type="common">Slime mold</name>
    <name type="synonym">Dictyostelium fasciculatum</name>
    <dbReference type="NCBI Taxonomy" id="261658"/>
    <lineage>
        <taxon>Eukaryota</taxon>
        <taxon>Amoebozoa</taxon>
        <taxon>Evosea</taxon>
        <taxon>Eumycetozoa</taxon>
        <taxon>Dictyostelia</taxon>
        <taxon>Acytosteliales</taxon>
        <taxon>Cavenderiaceae</taxon>
        <taxon>Cavenderia</taxon>
    </lineage>
</organism>